<evidence type="ECO:0000313" key="1">
    <source>
        <dbReference type="EMBL" id="RMN94112.1"/>
    </source>
</evidence>
<protein>
    <submittedName>
        <fullName evidence="1">Uncharacterized protein</fullName>
    </submittedName>
</protein>
<sequence length="369" mass="38886">MRGGHHWNGLAGNVDGELEAAFIDGGEVCLDECFGFVADVEKNAVDAQALHLVVDRPRYDIARGQFCPFVESRHEALAVGQLEIGTFAAQRFGDQKALGLRVIEAGGVELVELQIRHPAARAPGHCDAVTARAVRVAGVQIDFCSAARGQNREARTVGVDFAAAAIEHIRAQAALAVKPETALGDQVDGGALLQQLDVRSLAGLLEQGTEYRRAGGVGGVNDASMAVTAFAGQVKLKAAFVRVPVVATGKRHALIDQPLNGLAAVLHGKAHGVFMAKAAAGVQCVFDMRLHGVAVIEDRRHAALRPECRTVGQIALAQHGNPQMPGKRQGQTQSGSAAADYQYVVLKMLTHLRILSLAATSISMGVTAQ</sequence>
<reference evidence="1 2" key="1">
    <citation type="submission" date="2018-08" db="EMBL/GenBank/DDBJ databases">
        <title>Recombination of ecologically and evolutionarily significant loci maintains genetic cohesion in the Pseudomonas syringae species complex.</title>
        <authorList>
            <person name="Dillon M."/>
            <person name="Thakur S."/>
            <person name="Almeida R.N.D."/>
            <person name="Weir B.S."/>
            <person name="Guttman D.S."/>
        </authorList>
    </citation>
    <scope>NUCLEOTIDE SEQUENCE [LARGE SCALE GENOMIC DNA]</scope>
    <source>
        <strain evidence="1 2">ICMP 15203</strain>
    </source>
</reference>
<dbReference type="Proteomes" id="UP000270524">
    <property type="component" value="Unassembled WGS sequence"/>
</dbReference>
<comment type="caution">
    <text evidence="1">The sequence shown here is derived from an EMBL/GenBank/DDBJ whole genome shotgun (WGS) entry which is preliminary data.</text>
</comment>
<gene>
    <name evidence="1" type="ORF">ALQ51_05485</name>
</gene>
<organism evidence="1 2">
    <name type="scientific">Pseudomonas cannabina</name>
    <dbReference type="NCBI Taxonomy" id="86840"/>
    <lineage>
        <taxon>Bacteria</taxon>
        <taxon>Pseudomonadati</taxon>
        <taxon>Pseudomonadota</taxon>
        <taxon>Gammaproteobacteria</taxon>
        <taxon>Pseudomonadales</taxon>
        <taxon>Pseudomonadaceae</taxon>
        <taxon>Pseudomonas</taxon>
    </lineage>
</organism>
<evidence type="ECO:0000313" key="2">
    <source>
        <dbReference type="Proteomes" id="UP000270524"/>
    </source>
</evidence>
<dbReference type="EMBL" id="RBPJ01000187">
    <property type="protein sequence ID" value="RMN94112.1"/>
    <property type="molecule type" value="Genomic_DNA"/>
</dbReference>
<name>A0A3M3RCK3_PSECA</name>
<proteinExistence type="predicted"/>
<dbReference type="AlphaFoldDB" id="A0A3M3RCK3"/>
<accession>A0A3M3RCK3</accession>
<dbReference type="AntiFam" id="ANF00152">
    <property type="entry name" value="Shadow ORF (opposite nadB1)"/>
</dbReference>